<dbReference type="PANTHER" id="PTHR34583:SF2">
    <property type="entry name" value="ANTIPORTER SUBUNIT MNHC2-RELATED"/>
    <property type="match status" value="1"/>
</dbReference>
<protein>
    <recommendedName>
        <fullName evidence="11">Na+/H+ antiporter subunit C</fullName>
    </recommendedName>
</protein>
<sequence>MIAALIVGTLVAAGVFLLLRPGQLRLVLGFVLLGHAVNVMLLAAGGLQRRAAPLAEMGPEAADPLPQAFVLTAIVITFGITVHLLGLLRRGAADPDSGNDPDHDPDPAQGGRPGGRGAGPAEGDRPGDPGAGESDGGGPEARR</sequence>
<accession>A0ABQ4J583</accession>
<feature type="region of interest" description="Disordered" evidence="7">
    <location>
        <begin position="91"/>
        <end position="143"/>
    </location>
</feature>
<feature type="transmembrane region" description="Helical" evidence="8">
    <location>
        <begin position="27"/>
        <end position="47"/>
    </location>
</feature>
<keyword evidence="10" id="KW-1185">Reference proteome</keyword>
<organism evidence="9 10">
    <name type="scientific">Micromonospora qiuiae</name>
    <dbReference type="NCBI Taxonomy" id="502268"/>
    <lineage>
        <taxon>Bacteria</taxon>
        <taxon>Bacillati</taxon>
        <taxon>Actinomycetota</taxon>
        <taxon>Actinomycetes</taxon>
        <taxon>Micromonosporales</taxon>
        <taxon>Micromonosporaceae</taxon>
        <taxon>Micromonospora</taxon>
    </lineage>
</organism>
<dbReference type="Pfam" id="PF00420">
    <property type="entry name" value="Oxidored_q2"/>
    <property type="match status" value="1"/>
</dbReference>
<dbReference type="Gene3D" id="1.10.287.3510">
    <property type="match status" value="1"/>
</dbReference>
<proteinExistence type="inferred from homology"/>
<gene>
    <name evidence="9" type="ORF">Vqi01_04900</name>
</gene>
<evidence type="ECO:0000256" key="2">
    <source>
        <dbReference type="ARBA" id="ARBA00010388"/>
    </source>
</evidence>
<evidence type="ECO:0000256" key="6">
    <source>
        <dbReference type="ARBA" id="ARBA00023136"/>
    </source>
</evidence>
<dbReference type="EMBL" id="BOPC01000007">
    <property type="protein sequence ID" value="GIJ25328.1"/>
    <property type="molecule type" value="Genomic_DNA"/>
</dbReference>
<evidence type="ECO:0008006" key="11">
    <source>
        <dbReference type="Google" id="ProtNLM"/>
    </source>
</evidence>
<evidence type="ECO:0000256" key="7">
    <source>
        <dbReference type="SAM" id="MobiDB-lite"/>
    </source>
</evidence>
<evidence type="ECO:0000256" key="5">
    <source>
        <dbReference type="ARBA" id="ARBA00022989"/>
    </source>
</evidence>
<evidence type="ECO:0000313" key="10">
    <source>
        <dbReference type="Proteomes" id="UP000653076"/>
    </source>
</evidence>
<comment type="similarity">
    <text evidence="2">Belongs to the CPA3 antiporters (TC 2.A.63) subunit C family.</text>
</comment>
<dbReference type="InterPro" id="IPR039428">
    <property type="entry name" value="NUOK/Mnh_C1-like"/>
</dbReference>
<keyword evidence="3" id="KW-1003">Cell membrane</keyword>
<evidence type="ECO:0000256" key="3">
    <source>
        <dbReference type="ARBA" id="ARBA00022475"/>
    </source>
</evidence>
<keyword evidence="5 8" id="KW-1133">Transmembrane helix</keyword>
<dbReference type="Proteomes" id="UP000653076">
    <property type="component" value="Unassembled WGS sequence"/>
</dbReference>
<keyword evidence="6 8" id="KW-0472">Membrane</keyword>
<comment type="caution">
    <text evidence="9">The sequence shown here is derived from an EMBL/GenBank/DDBJ whole genome shotgun (WGS) entry which is preliminary data.</text>
</comment>
<reference evidence="9 10" key="1">
    <citation type="submission" date="2021-01" db="EMBL/GenBank/DDBJ databases">
        <title>Whole genome shotgun sequence of Verrucosispora qiuiae NBRC 106684.</title>
        <authorList>
            <person name="Komaki H."/>
            <person name="Tamura T."/>
        </authorList>
    </citation>
    <scope>NUCLEOTIDE SEQUENCE [LARGE SCALE GENOMIC DNA]</scope>
    <source>
        <strain evidence="9 10">NBRC 106684</strain>
    </source>
</reference>
<keyword evidence="4 8" id="KW-0812">Transmembrane</keyword>
<feature type="compositionally biased region" description="Gly residues" evidence="7">
    <location>
        <begin position="129"/>
        <end position="143"/>
    </location>
</feature>
<evidence type="ECO:0000256" key="1">
    <source>
        <dbReference type="ARBA" id="ARBA00004651"/>
    </source>
</evidence>
<evidence type="ECO:0000256" key="8">
    <source>
        <dbReference type="SAM" id="Phobius"/>
    </source>
</evidence>
<evidence type="ECO:0000256" key="4">
    <source>
        <dbReference type="ARBA" id="ARBA00022692"/>
    </source>
</evidence>
<comment type="subcellular location">
    <subcellularLocation>
        <location evidence="1">Cell membrane</location>
        <topology evidence="1">Multi-pass membrane protein</topology>
    </subcellularLocation>
</comment>
<dbReference type="PANTHER" id="PTHR34583">
    <property type="entry name" value="ANTIPORTER SUBUNIT MNHC2-RELATED"/>
    <property type="match status" value="1"/>
</dbReference>
<feature type="compositionally biased region" description="Gly residues" evidence="7">
    <location>
        <begin position="111"/>
        <end position="120"/>
    </location>
</feature>
<dbReference type="InterPro" id="IPR050601">
    <property type="entry name" value="CPA3_antiporter_subunitC"/>
</dbReference>
<evidence type="ECO:0000313" key="9">
    <source>
        <dbReference type="EMBL" id="GIJ25328.1"/>
    </source>
</evidence>
<feature type="transmembrane region" description="Helical" evidence="8">
    <location>
        <begin position="68"/>
        <end position="88"/>
    </location>
</feature>
<name>A0ABQ4J583_9ACTN</name>